<protein>
    <submittedName>
        <fullName evidence="2">Uncharacterized protein</fullName>
    </submittedName>
</protein>
<gene>
    <name evidence="2" type="ORF">PEL8287_03067</name>
</gene>
<dbReference type="Proteomes" id="UP000193827">
    <property type="component" value="Unassembled WGS sequence"/>
</dbReference>
<feature type="transmembrane region" description="Helical" evidence="1">
    <location>
        <begin position="7"/>
        <end position="24"/>
    </location>
</feature>
<keyword evidence="3" id="KW-1185">Reference proteome</keyword>
<keyword evidence="1" id="KW-0472">Membrane</keyword>
<organism evidence="2 3">
    <name type="scientific">Roseovarius litorisediminis</name>
    <dbReference type="NCBI Taxonomy" id="1312363"/>
    <lineage>
        <taxon>Bacteria</taxon>
        <taxon>Pseudomonadati</taxon>
        <taxon>Pseudomonadota</taxon>
        <taxon>Alphaproteobacteria</taxon>
        <taxon>Rhodobacterales</taxon>
        <taxon>Roseobacteraceae</taxon>
        <taxon>Roseovarius</taxon>
    </lineage>
</organism>
<reference evidence="2 3" key="1">
    <citation type="submission" date="2017-03" db="EMBL/GenBank/DDBJ databases">
        <authorList>
            <person name="Afonso C.L."/>
            <person name="Miller P.J."/>
            <person name="Scott M.A."/>
            <person name="Spackman E."/>
            <person name="Goraichik I."/>
            <person name="Dimitrov K.M."/>
            <person name="Suarez D.L."/>
            <person name="Swayne D.E."/>
        </authorList>
    </citation>
    <scope>NUCLEOTIDE SEQUENCE [LARGE SCALE GENOMIC DNA]</scope>
    <source>
        <strain evidence="2 3">CECT 8287</strain>
    </source>
</reference>
<dbReference type="AlphaFoldDB" id="A0A1Y5TBX3"/>
<name>A0A1Y5TBX3_9RHOB</name>
<feature type="transmembrane region" description="Helical" evidence="1">
    <location>
        <begin position="30"/>
        <end position="48"/>
    </location>
</feature>
<evidence type="ECO:0000313" key="3">
    <source>
        <dbReference type="Proteomes" id="UP000193827"/>
    </source>
</evidence>
<dbReference type="RefSeq" id="WP_139837827.1">
    <property type="nucleotide sequence ID" value="NZ_FWFL01000008.1"/>
</dbReference>
<keyword evidence="1" id="KW-0812">Transmembrane</keyword>
<evidence type="ECO:0000313" key="2">
    <source>
        <dbReference type="EMBL" id="SLN56933.1"/>
    </source>
</evidence>
<proteinExistence type="predicted"/>
<sequence>MWRVLSLIMWISLLLIAVTFLAYALRGLPFVALCPLIVVWSYIGLRQLQAYFPSFQSHDSSIY</sequence>
<keyword evidence="1" id="KW-1133">Transmembrane helix</keyword>
<accession>A0A1Y5TBX3</accession>
<dbReference type="EMBL" id="FWFL01000008">
    <property type="protein sequence ID" value="SLN56933.1"/>
    <property type="molecule type" value="Genomic_DNA"/>
</dbReference>
<evidence type="ECO:0000256" key="1">
    <source>
        <dbReference type="SAM" id="Phobius"/>
    </source>
</evidence>